<evidence type="ECO:0000313" key="3">
    <source>
        <dbReference type="Proteomes" id="UP000195569"/>
    </source>
</evidence>
<feature type="compositionally biased region" description="Polar residues" evidence="1">
    <location>
        <begin position="41"/>
        <end position="59"/>
    </location>
</feature>
<dbReference type="AlphaFoldDB" id="A0A1N7SV51"/>
<sequence>MSGLSLTRVMHLAASRDPDEDTRSPAASGQSKGIERRDSKINGNVETIRTQPTAQAKPV</sequence>
<reference evidence="2" key="1">
    <citation type="submission" date="2016-12" db="EMBL/GenBank/DDBJ databases">
        <authorList>
            <person name="Moulin L."/>
        </authorList>
    </citation>
    <scope>NUCLEOTIDE SEQUENCE [LARGE SCALE GENOMIC DNA]</scope>
    <source>
        <strain evidence="2">STM 7183</strain>
    </source>
</reference>
<feature type="region of interest" description="Disordered" evidence="1">
    <location>
        <begin position="1"/>
        <end position="59"/>
    </location>
</feature>
<comment type="caution">
    <text evidence="2">The sequence shown here is derived from an EMBL/GenBank/DDBJ whole genome shotgun (WGS) entry which is preliminary data.</text>
</comment>
<proteinExistence type="predicted"/>
<accession>A0A1N7SV51</accession>
<dbReference type="EMBL" id="CYGY02000115">
    <property type="protein sequence ID" value="SIT51348.1"/>
    <property type="molecule type" value="Genomic_DNA"/>
</dbReference>
<gene>
    <name evidence="2" type="ORF">BN2476_1150062</name>
</gene>
<name>A0A1N7SV51_9BURK</name>
<feature type="compositionally biased region" description="Basic and acidic residues" evidence="1">
    <location>
        <begin position="14"/>
        <end position="23"/>
    </location>
</feature>
<keyword evidence="3" id="KW-1185">Reference proteome</keyword>
<evidence type="ECO:0000256" key="1">
    <source>
        <dbReference type="SAM" id="MobiDB-lite"/>
    </source>
</evidence>
<evidence type="ECO:0000313" key="2">
    <source>
        <dbReference type="EMBL" id="SIT51348.1"/>
    </source>
</evidence>
<protein>
    <submittedName>
        <fullName evidence="2">Uncharacterized protein</fullName>
    </submittedName>
</protein>
<organism evidence="2 3">
    <name type="scientific">Paraburkholderia piptadeniae</name>
    <dbReference type="NCBI Taxonomy" id="1701573"/>
    <lineage>
        <taxon>Bacteria</taxon>
        <taxon>Pseudomonadati</taxon>
        <taxon>Pseudomonadota</taxon>
        <taxon>Betaproteobacteria</taxon>
        <taxon>Burkholderiales</taxon>
        <taxon>Burkholderiaceae</taxon>
        <taxon>Paraburkholderia</taxon>
    </lineage>
</organism>
<dbReference type="Proteomes" id="UP000195569">
    <property type="component" value="Unassembled WGS sequence"/>
</dbReference>